<keyword evidence="14" id="KW-0472">Membrane</keyword>
<dbReference type="InterPro" id="IPR039606">
    <property type="entry name" value="Phytol/farnesol_kinase"/>
</dbReference>
<evidence type="ECO:0000256" key="11">
    <source>
        <dbReference type="ARBA" id="ARBA00022833"/>
    </source>
</evidence>
<evidence type="ECO:0000256" key="17">
    <source>
        <dbReference type="ARBA" id="ARBA00048889"/>
    </source>
</evidence>
<name>A0AAD7I3A5_9AGAR</name>
<keyword evidence="4" id="KW-0150">Chloroplast</keyword>
<keyword evidence="13" id="KW-1133">Transmembrane helix</keyword>
<evidence type="ECO:0000256" key="6">
    <source>
        <dbReference type="ARBA" id="ARBA00022679"/>
    </source>
</evidence>
<dbReference type="PROSITE" id="PS50865">
    <property type="entry name" value="ZF_MYND_2"/>
    <property type="match status" value="1"/>
</dbReference>
<gene>
    <name evidence="20" type="ORF">B0H16DRAFT_1578266</name>
</gene>
<dbReference type="InterPro" id="IPR002893">
    <property type="entry name" value="Znf_MYND"/>
</dbReference>
<evidence type="ECO:0000256" key="8">
    <source>
        <dbReference type="ARBA" id="ARBA00022723"/>
    </source>
</evidence>
<dbReference type="Proteomes" id="UP001215598">
    <property type="component" value="Unassembled WGS sequence"/>
</dbReference>
<keyword evidence="6" id="KW-0808">Transferase</keyword>
<evidence type="ECO:0000259" key="19">
    <source>
        <dbReference type="PROSITE" id="PS50865"/>
    </source>
</evidence>
<keyword evidence="7" id="KW-0812">Transmembrane</keyword>
<evidence type="ECO:0000256" key="2">
    <source>
        <dbReference type="ARBA" id="ARBA00004229"/>
    </source>
</evidence>
<protein>
    <recommendedName>
        <fullName evidence="16">phytol kinase</fullName>
        <ecNumber evidence="16">2.7.1.182</ecNumber>
    </recommendedName>
</protein>
<evidence type="ECO:0000256" key="18">
    <source>
        <dbReference type="PROSITE-ProRule" id="PRU00134"/>
    </source>
</evidence>
<keyword evidence="8" id="KW-0479">Metal-binding</keyword>
<keyword evidence="12" id="KW-0809">Transit peptide</keyword>
<dbReference type="EC" id="2.7.1.182" evidence="16"/>
<comment type="pathway">
    <text evidence="15">Cofactor biosynthesis; tocopherol biosynthesis.</text>
</comment>
<keyword evidence="9 18" id="KW-0863">Zinc-finger</keyword>
<dbReference type="Pfam" id="PF01753">
    <property type="entry name" value="zf-MYND"/>
    <property type="match status" value="1"/>
</dbReference>
<dbReference type="GO" id="GO:0008270">
    <property type="term" value="F:zinc ion binding"/>
    <property type="evidence" value="ECO:0007669"/>
    <property type="project" value="UniProtKB-KW"/>
</dbReference>
<dbReference type="GO" id="GO:0016020">
    <property type="term" value="C:membrane"/>
    <property type="evidence" value="ECO:0007669"/>
    <property type="project" value="UniProtKB-SubCell"/>
</dbReference>
<accession>A0AAD7I3A5</accession>
<keyword evidence="11" id="KW-0862">Zinc</keyword>
<evidence type="ECO:0000256" key="14">
    <source>
        <dbReference type="ARBA" id="ARBA00023136"/>
    </source>
</evidence>
<dbReference type="PANTHER" id="PTHR32523">
    <property type="entry name" value="PHYTOL KINASE 1, CHLOROPLASTIC"/>
    <property type="match status" value="1"/>
</dbReference>
<organism evidence="20 21">
    <name type="scientific">Mycena metata</name>
    <dbReference type="NCBI Taxonomy" id="1033252"/>
    <lineage>
        <taxon>Eukaryota</taxon>
        <taxon>Fungi</taxon>
        <taxon>Dikarya</taxon>
        <taxon>Basidiomycota</taxon>
        <taxon>Agaricomycotina</taxon>
        <taxon>Agaricomycetes</taxon>
        <taxon>Agaricomycetidae</taxon>
        <taxon>Agaricales</taxon>
        <taxon>Marasmiineae</taxon>
        <taxon>Mycenaceae</taxon>
        <taxon>Mycena</taxon>
    </lineage>
</organism>
<proteinExistence type="inferred from homology"/>
<comment type="catalytic activity">
    <reaction evidence="17">
        <text>phytol + CTP = phytyl phosphate + CDP + H(+)</text>
        <dbReference type="Rhea" id="RHEA:38055"/>
        <dbReference type="ChEBI" id="CHEBI:15378"/>
        <dbReference type="ChEBI" id="CHEBI:17327"/>
        <dbReference type="ChEBI" id="CHEBI:37563"/>
        <dbReference type="ChEBI" id="CHEBI:58069"/>
        <dbReference type="ChEBI" id="CHEBI:75483"/>
        <dbReference type="EC" id="2.7.1.182"/>
    </reaction>
</comment>
<evidence type="ECO:0000256" key="5">
    <source>
        <dbReference type="ARBA" id="ARBA00022640"/>
    </source>
</evidence>
<keyword evidence="5" id="KW-0934">Plastid</keyword>
<comment type="caution">
    <text evidence="20">The sequence shown here is derived from an EMBL/GenBank/DDBJ whole genome shotgun (WGS) entry which is preliminary data.</text>
</comment>
<evidence type="ECO:0000256" key="3">
    <source>
        <dbReference type="ARBA" id="ARBA00010794"/>
    </source>
</evidence>
<evidence type="ECO:0000256" key="15">
    <source>
        <dbReference type="ARBA" id="ARBA00024015"/>
    </source>
</evidence>
<comment type="similarity">
    <text evidence="3">Belongs to the polyprenol kinase family.</text>
</comment>
<evidence type="ECO:0000256" key="4">
    <source>
        <dbReference type="ARBA" id="ARBA00022528"/>
    </source>
</evidence>
<evidence type="ECO:0000256" key="12">
    <source>
        <dbReference type="ARBA" id="ARBA00022946"/>
    </source>
</evidence>
<evidence type="ECO:0000256" key="13">
    <source>
        <dbReference type="ARBA" id="ARBA00022989"/>
    </source>
</evidence>
<evidence type="ECO:0000256" key="7">
    <source>
        <dbReference type="ARBA" id="ARBA00022692"/>
    </source>
</evidence>
<comment type="subcellular location">
    <subcellularLocation>
        <location evidence="1">Membrane</location>
        <topology evidence="1">Multi-pass membrane protein</topology>
    </subcellularLocation>
    <subcellularLocation>
        <location evidence="2">Plastid</location>
        <location evidence="2">Chloroplast</location>
    </subcellularLocation>
</comment>
<dbReference type="EMBL" id="JARKIB010000134">
    <property type="protein sequence ID" value="KAJ7734104.1"/>
    <property type="molecule type" value="Genomic_DNA"/>
</dbReference>
<evidence type="ECO:0000256" key="16">
    <source>
        <dbReference type="ARBA" id="ARBA00039024"/>
    </source>
</evidence>
<evidence type="ECO:0000313" key="21">
    <source>
        <dbReference type="Proteomes" id="UP001215598"/>
    </source>
</evidence>
<dbReference type="SUPFAM" id="SSF144232">
    <property type="entry name" value="HIT/MYND zinc finger-like"/>
    <property type="match status" value="1"/>
</dbReference>
<evidence type="ECO:0000256" key="1">
    <source>
        <dbReference type="ARBA" id="ARBA00004141"/>
    </source>
</evidence>
<keyword evidence="10" id="KW-0418">Kinase</keyword>
<dbReference type="Gene3D" id="6.10.140.2220">
    <property type="match status" value="1"/>
</dbReference>
<dbReference type="PANTHER" id="PTHR32523:SF8">
    <property type="entry name" value="DOLICHOL KINASE"/>
    <property type="match status" value="1"/>
</dbReference>
<dbReference type="GO" id="GO:0010276">
    <property type="term" value="F:phytol kinase activity"/>
    <property type="evidence" value="ECO:0007669"/>
    <property type="project" value="UniProtKB-EC"/>
</dbReference>
<reference evidence="20" key="1">
    <citation type="submission" date="2023-03" db="EMBL/GenBank/DDBJ databases">
        <title>Massive genome expansion in bonnet fungi (Mycena s.s.) driven by repeated elements and novel gene families across ecological guilds.</title>
        <authorList>
            <consortium name="Lawrence Berkeley National Laboratory"/>
            <person name="Harder C.B."/>
            <person name="Miyauchi S."/>
            <person name="Viragh M."/>
            <person name="Kuo A."/>
            <person name="Thoen E."/>
            <person name="Andreopoulos B."/>
            <person name="Lu D."/>
            <person name="Skrede I."/>
            <person name="Drula E."/>
            <person name="Henrissat B."/>
            <person name="Morin E."/>
            <person name="Kohler A."/>
            <person name="Barry K."/>
            <person name="LaButti K."/>
            <person name="Morin E."/>
            <person name="Salamov A."/>
            <person name="Lipzen A."/>
            <person name="Mereny Z."/>
            <person name="Hegedus B."/>
            <person name="Baldrian P."/>
            <person name="Stursova M."/>
            <person name="Weitz H."/>
            <person name="Taylor A."/>
            <person name="Grigoriev I.V."/>
            <person name="Nagy L.G."/>
            <person name="Martin F."/>
            <person name="Kauserud H."/>
        </authorList>
    </citation>
    <scope>NUCLEOTIDE SEQUENCE</scope>
    <source>
        <strain evidence="20">CBHHK182m</strain>
    </source>
</reference>
<evidence type="ECO:0000256" key="10">
    <source>
        <dbReference type="ARBA" id="ARBA00022777"/>
    </source>
</evidence>
<keyword evidence="21" id="KW-1185">Reference proteome</keyword>
<evidence type="ECO:0000256" key="9">
    <source>
        <dbReference type="ARBA" id="ARBA00022771"/>
    </source>
</evidence>
<feature type="domain" description="MYND-type" evidence="19">
    <location>
        <begin position="425"/>
        <end position="466"/>
    </location>
</feature>
<sequence>MPPQIHESLRLTSLSKLPLSLRASAKSAADGSYADLDTVTCVLPELPKLHRRFILPVLYIHLNPDKIPTSVQLDSILSDTNRHGEFRPITAAIECLTGISGCLNQDAIPHAAYADLWPRLVLPLEYMLFICTNIILGIDKYAPMSSTVRSTLDLRAVLTTYWASILRRDGELTQELDAASPSFPGSTLRDERCTPVLAILADDPIGHLTELTSGAGGSDALAYLLVAQLKDFLARDLTELTSLTLTTVLAIMGSVSVRREEDDAFNRELHSHGIAKVLARTLCALNVWFRRGGDRDRAHDSTIGVSLTLLAEFFRYRAGHEAIAGALDGGLLAFIVSSQTLTADSYPIIKELLGALIPGALLYYPVVCQMKTSYATALPHTTTPTFLKSKIYPMWQKFVPVVKVRLGALEFFHSDRWVSSKVCENTKCFKLAEKPQLKNCAGCDFSYYCSPECQKADWKAGHRDFCAKLAPLVDFPGLVSPRSRAYLRAMLEYNLNEFRPLIMLRQAFFIYTNPDTPFFTAFDFQKLGSGEEWIKIEEMAAYERAPEAPIRLEQLARSGGRLQLHAVIINGNPPLLKMFPMWSTSARMMDGIHRIVKSFPPLLPWTEVYPPIVGQLRELHMECVAHKVRDVYS</sequence>
<dbReference type="AlphaFoldDB" id="A0AAD7I3A5"/>
<evidence type="ECO:0000313" key="20">
    <source>
        <dbReference type="EMBL" id="KAJ7734104.1"/>
    </source>
</evidence>